<dbReference type="Pfam" id="PF00383">
    <property type="entry name" value="dCMP_cyt_deam_1"/>
    <property type="match status" value="1"/>
</dbReference>
<dbReference type="InterPro" id="IPR016193">
    <property type="entry name" value="Cytidine_deaminase-like"/>
</dbReference>
<dbReference type="PANTHER" id="PTHR11079:SF202">
    <property type="entry name" value="TRNA-SPECIFIC ADENOSINE DEAMINASE"/>
    <property type="match status" value="1"/>
</dbReference>
<name>A0ABV3J0Y2_9ACTN</name>
<dbReference type="InterPro" id="IPR016192">
    <property type="entry name" value="APOBEC/CMP_deaminase_Zn-bd"/>
</dbReference>
<reference evidence="5 6" key="1">
    <citation type="submission" date="2024-06" db="EMBL/GenBank/DDBJ databases">
        <title>The Natural Products Discovery Center: Release of the First 8490 Sequenced Strains for Exploring Actinobacteria Biosynthetic Diversity.</title>
        <authorList>
            <person name="Kalkreuter E."/>
            <person name="Kautsar S.A."/>
            <person name="Yang D."/>
            <person name="Bader C.D."/>
            <person name="Teijaro C.N."/>
            <person name="Fluegel L."/>
            <person name="Davis C.M."/>
            <person name="Simpson J.R."/>
            <person name="Lauterbach L."/>
            <person name="Steele A.D."/>
            <person name="Gui C."/>
            <person name="Meng S."/>
            <person name="Li G."/>
            <person name="Viehrig K."/>
            <person name="Ye F."/>
            <person name="Su P."/>
            <person name="Kiefer A.F."/>
            <person name="Nichols A."/>
            <person name="Cepeda A.J."/>
            <person name="Yan W."/>
            <person name="Fan B."/>
            <person name="Jiang Y."/>
            <person name="Adhikari A."/>
            <person name="Zheng C.-J."/>
            <person name="Schuster L."/>
            <person name="Cowan T.M."/>
            <person name="Smanski M.J."/>
            <person name="Chevrette M.G."/>
            <person name="De Carvalho L.P.S."/>
            <person name="Shen B."/>
        </authorList>
    </citation>
    <scope>NUCLEOTIDE SEQUENCE [LARGE SCALE GENOMIC DNA]</scope>
    <source>
        <strain evidence="5 6">NPDC053791</strain>
    </source>
</reference>
<accession>A0ABV3J0Y2</accession>
<dbReference type="PROSITE" id="PS51318">
    <property type="entry name" value="TAT"/>
    <property type="match status" value="1"/>
</dbReference>
<dbReference type="PROSITE" id="PS51747">
    <property type="entry name" value="CYT_DCMP_DEAMINASES_2"/>
    <property type="match status" value="1"/>
</dbReference>
<evidence type="ECO:0000256" key="3">
    <source>
        <dbReference type="SAM" id="MobiDB-lite"/>
    </source>
</evidence>
<evidence type="ECO:0000256" key="2">
    <source>
        <dbReference type="ARBA" id="ARBA00022833"/>
    </source>
</evidence>
<keyword evidence="1" id="KW-0479">Metal-binding</keyword>
<dbReference type="InterPro" id="IPR002125">
    <property type="entry name" value="CMP_dCMP_dom"/>
</dbReference>
<dbReference type="GO" id="GO:0052717">
    <property type="term" value="F:tRNA-specific adenosine-34 deaminase activity"/>
    <property type="evidence" value="ECO:0007669"/>
    <property type="project" value="UniProtKB-EC"/>
</dbReference>
<keyword evidence="5" id="KW-0378">Hydrolase</keyword>
<dbReference type="PROSITE" id="PS00903">
    <property type="entry name" value="CYT_DCMP_DEAMINASES_1"/>
    <property type="match status" value="1"/>
</dbReference>
<evidence type="ECO:0000313" key="6">
    <source>
        <dbReference type="Proteomes" id="UP001552479"/>
    </source>
</evidence>
<gene>
    <name evidence="5" type="ORF">AB0L03_26455</name>
</gene>
<dbReference type="Gene3D" id="3.40.140.10">
    <property type="entry name" value="Cytidine Deaminase, domain 2"/>
    <property type="match status" value="1"/>
</dbReference>
<dbReference type="InterPro" id="IPR006311">
    <property type="entry name" value="TAT_signal"/>
</dbReference>
<comment type="caution">
    <text evidence="5">The sequence shown here is derived from an EMBL/GenBank/DDBJ whole genome shotgun (WGS) entry which is preliminary data.</text>
</comment>
<feature type="region of interest" description="Disordered" evidence="3">
    <location>
        <begin position="27"/>
        <end position="46"/>
    </location>
</feature>
<dbReference type="EC" id="3.5.4.33" evidence="5"/>
<evidence type="ECO:0000313" key="5">
    <source>
        <dbReference type="EMBL" id="MEV4926326.1"/>
    </source>
</evidence>
<keyword evidence="2" id="KW-0862">Zinc</keyword>
<evidence type="ECO:0000256" key="1">
    <source>
        <dbReference type="ARBA" id="ARBA00022723"/>
    </source>
</evidence>
<protein>
    <submittedName>
        <fullName evidence="5">Nucleoside deaminase</fullName>
        <ecNumber evidence="5">3.5.4.33</ecNumber>
    </submittedName>
</protein>
<evidence type="ECO:0000259" key="4">
    <source>
        <dbReference type="PROSITE" id="PS51747"/>
    </source>
</evidence>
<dbReference type="SUPFAM" id="SSF53927">
    <property type="entry name" value="Cytidine deaminase-like"/>
    <property type="match status" value="1"/>
</dbReference>
<dbReference type="EMBL" id="JBFASG010000032">
    <property type="protein sequence ID" value="MEV4926326.1"/>
    <property type="molecule type" value="Genomic_DNA"/>
</dbReference>
<dbReference type="CDD" id="cd01285">
    <property type="entry name" value="nucleoside_deaminase"/>
    <property type="match status" value="1"/>
</dbReference>
<sequence length="194" mass="19805">MTSSDSSRRRFLSGAVAAGGALLAAAPEARAGARTPTRTPEGTGTWPPGLEAAVRRAMPAAVDRARTARYPYGAVLVDVAGGSVVTGARNDSGHDPTAHAEIALLRAAAAAGFHLPDHAVVTTAEPCAMCAGALLWSGVRAVAYGTSVEKLISYGVPQIDISFAEIAGRSLLSRTPPALAGGVRCDLTDPLYRT</sequence>
<dbReference type="RefSeq" id="WP_366089753.1">
    <property type="nucleotide sequence ID" value="NZ_JBFASG010000032.1"/>
</dbReference>
<dbReference type="Proteomes" id="UP001552479">
    <property type="component" value="Unassembled WGS sequence"/>
</dbReference>
<feature type="domain" description="CMP/dCMP-type deaminase" evidence="4">
    <location>
        <begin position="52"/>
        <end position="158"/>
    </location>
</feature>
<keyword evidence="6" id="KW-1185">Reference proteome</keyword>
<organism evidence="5 6">
    <name type="scientific">Streptomyces roseoverticillatus</name>
    <dbReference type="NCBI Taxonomy" id="66429"/>
    <lineage>
        <taxon>Bacteria</taxon>
        <taxon>Bacillati</taxon>
        <taxon>Actinomycetota</taxon>
        <taxon>Actinomycetes</taxon>
        <taxon>Kitasatosporales</taxon>
        <taxon>Streptomycetaceae</taxon>
        <taxon>Streptomyces</taxon>
    </lineage>
</organism>
<dbReference type="PANTHER" id="PTHR11079">
    <property type="entry name" value="CYTOSINE DEAMINASE FAMILY MEMBER"/>
    <property type="match status" value="1"/>
</dbReference>
<proteinExistence type="predicted"/>